<keyword evidence="2" id="KW-1185">Reference proteome</keyword>
<name>A0ABN7UK40_GIGMA</name>
<proteinExistence type="predicted"/>
<dbReference type="Proteomes" id="UP000789901">
    <property type="component" value="Unassembled WGS sequence"/>
</dbReference>
<comment type="caution">
    <text evidence="1">The sequence shown here is derived from an EMBL/GenBank/DDBJ whole genome shotgun (WGS) entry which is preliminary data.</text>
</comment>
<accession>A0ABN7UK40</accession>
<evidence type="ECO:0000313" key="2">
    <source>
        <dbReference type="Proteomes" id="UP000789901"/>
    </source>
</evidence>
<reference evidence="1 2" key="1">
    <citation type="submission" date="2021-06" db="EMBL/GenBank/DDBJ databases">
        <authorList>
            <person name="Kallberg Y."/>
            <person name="Tangrot J."/>
            <person name="Rosling A."/>
        </authorList>
    </citation>
    <scope>NUCLEOTIDE SEQUENCE [LARGE SCALE GENOMIC DNA]</scope>
    <source>
        <strain evidence="1 2">120-4 pot B 10/14</strain>
    </source>
</reference>
<organism evidence="1 2">
    <name type="scientific">Gigaspora margarita</name>
    <dbReference type="NCBI Taxonomy" id="4874"/>
    <lineage>
        <taxon>Eukaryota</taxon>
        <taxon>Fungi</taxon>
        <taxon>Fungi incertae sedis</taxon>
        <taxon>Mucoromycota</taxon>
        <taxon>Glomeromycotina</taxon>
        <taxon>Glomeromycetes</taxon>
        <taxon>Diversisporales</taxon>
        <taxon>Gigasporaceae</taxon>
        <taxon>Gigaspora</taxon>
    </lineage>
</organism>
<sequence>MGISILSRTLNNQLTFANNNLGKKLLYMTNIVKPNGPQIKVATLY</sequence>
<gene>
    <name evidence="1" type="ORF">GMARGA_LOCUS7090</name>
</gene>
<evidence type="ECO:0000313" key="1">
    <source>
        <dbReference type="EMBL" id="CAG8605361.1"/>
    </source>
</evidence>
<dbReference type="EMBL" id="CAJVQB010003341">
    <property type="protein sequence ID" value="CAG8605361.1"/>
    <property type="molecule type" value="Genomic_DNA"/>
</dbReference>
<protein>
    <submittedName>
        <fullName evidence="1">8810_t:CDS:1</fullName>
    </submittedName>
</protein>